<keyword evidence="2" id="KW-1185">Reference proteome</keyword>
<reference evidence="1 2" key="1">
    <citation type="journal article" date="2021" name="BMC Biol.">
        <title>Horizontally acquired antibacterial genes associated with adaptive radiation of ladybird beetles.</title>
        <authorList>
            <person name="Li H.S."/>
            <person name="Tang X.F."/>
            <person name="Huang Y.H."/>
            <person name="Xu Z.Y."/>
            <person name="Chen M.L."/>
            <person name="Du X.Y."/>
            <person name="Qiu B.Y."/>
            <person name="Chen P.T."/>
            <person name="Zhang W."/>
            <person name="Slipinski A."/>
            <person name="Escalona H.E."/>
            <person name="Waterhouse R.M."/>
            <person name="Zwick A."/>
            <person name="Pang H."/>
        </authorList>
    </citation>
    <scope>NUCLEOTIDE SEQUENCE [LARGE SCALE GENOMIC DNA]</scope>
    <source>
        <strain evidence="1">SYSU2018</strain>
    </source>
</reference>
<evidence type="ECO:0008006" key="3">
    <source>
        <dbReference type="Google" id="ProtNLM"/>
    </source>
</evidence>
<dbReference type="EMBL" id="JABFTP020000103">
    <property type="protein sequence ID" value="KAL3278214.1"/>
    <property type="molecule type" value="Genomic_DNA"/>
</dbReference>
<feature type="non-terminal residue" evidence="1">
    <location>
        <position position="142"/>
    </location>
</feature>
<comment type="caution">
    <text evidence="1">The sequence shown here is derived from an EMBL/GenBank/DDBJ whole genome shotgun (WGS) entry which is preliminary data.</text>
</comment>
<organism evidence="1 2">
    <name type="scientific">Cryptolaemus montrouzieri</name>
    <dbReference type="NCBI Taxonomy" id="559131"/>
    <lineage>
        <taxon>Eukaryota</taxon>
        <taxon>Metazoa</taxon>
        <taxon>Ecdysozoa</taxon>
        <taxon>Arthropoda</taxon>
        <taxon>Hexapoda</taxon>
        <taxon>Insecta</taxon>
        <taxon>Pterygota</taxon>
        <taxon>Neoptera</taxon>
        <taxon>Endopterygota</taxon>
        <taxon>Coleoptera</taxon>
        <taxon>Polyphaga</taxon>
        <taxon>Cucujiformia</taxon>
        <taxon>Coccinelloidea</taxon>
        <taxon>Coccinellidae</taxon>
        <taxon>Scymninae</taxon>
        <taxon>Scymnini</taxon>
        <taxon>Cryptolaemus</taxon>
    </lineage>
</organism>
<gene>
    <name evidence="1" type="ORF">HHI36_013553</name>
</gene>
<proteinExistence type="predicted"/>
<dbReference type="AlphaFoldDB" id="A0ABD2NHY7"/>
<sequence>MRKLVEEYNTWGLMINIEKTKYLCVRNDFNSLELYEGKVISGRPDYTHLGVTFGDTGTDGKEIEKKITQAKQVIGCLNSVCGSGEIKKGRKIRLGSLPYGSETWRHTEGLKSRSEEVEMDVLRRSSITSKREHVPNEVMKRE</sequence>
<accession>A0ABD2NHY7</accession>
<protein>
    <recommendedName>
        <fullName evidence="3">Reverse transcriptase</fullName>
    </recommendedName>
</protein>
<evidence type="ECO:0000313" key="2">
    <source>
        <dbReference type="Proteomes" id="UP001516400"/>
    </source>
</evidence>
<dbReference type="Proteomes" id="UP001516400">
    <property type="component" value="Unassembled WGS sequence"/>
</dbReference>
<name>A0ABD2NHY7_9CUCU</name>
<evidence type="ECO:0000313" key="1">
    <source>
        <dbReference type="EMBL" id="KAL3278214.1"/>
    </source>
</evidence>